<evidence type="ECO:0000313" key="2">
    <source>
        <dbReference type="Proteomes" id="UP000000226"/>
    </source>
</evidence>
<organism evidence="1 2">
    <name type="scientific">Phaseolus vulgaris</name>
    <name type="common">Kidney bean</name>
    <name type="synonym">French bean</name>
    <dbReference type="NCBI Taxonomy" id="3885"/>
    <lineage>
        <taxon>Eukaryota</taxon>
        <taxon>Viridiplantae</taxon>
        <taxon>Streptophyta</taxon>
        <taxon>Embryophyta</taxon>
        <taxon>Tracheophyta</taxon>
        <taxon>Spermatophyta</taxon>
        <taxon>Magnoliopsida</taxon>
        <taxon>eudicotyledons</taxon>
        <taxon>Gunneridae</taxon>
        <taxon>Pentapetalae</taxon>
        <taxon>rosids</taxon>
        <taxon>fabids</taxon>
        <taxon>Fabales</taxon>
        <taxon>Fabaceae</taxon>
        <taxon>Papilionoideae</taxon>
        <taxon>50 kb inversion clade</taxon>
        <taxon>NPAAA clade</taxon>
        <taxon>indigoferoid/millettioid clade</taxon>
        <taxon>Phaseoleae</taxon>
        <taxon>Phaseolus</taxon>
    </lineage>
</organism>
<dbReference type="EMBL" id="CM002290">
    <property type="protein sequence ID" value="ESW26008.1"/>
    <property type="molecule type" value="Genomic_DNA"/>
</dbReference>
<reference evidence="2" key="1">
    <citation type="journal article" date="2014" name="Nat. Genet.">
        <title>A reference genome for common bean and genome-wide analysis of dual domestications.</title>
        <authorList>
            <person name="Schmutz J."/>
            <person name="McClean P.E."/>
            <person name="Mamidi S."/>
            <person name="Wu G.A."/>
            <person name="Cannon S.B."/>
            <person name="Grimwood J."/>
            <person name="Jenkins J."/>
            <person name="Shu S."/>
            <person name="Song Q."/>
            <person name="Chavarro C."/>
            <person name="Torres-Torres M."/>
            <person name="Geffroy V."/>
            <person name="Moghaddam S.M."/>
            <person name="Gao D."/>
            <person name="Abernathy B."/>
            <person name="Barry K."/>
            <person name="Blair M."/>
            <person name="Brick M.A."/>
            <person name="Chovatia M."/>
            <person name="Gepts P."/>
            <person name="Goodstein D.M."/>
            <person name="Gonzales M."/>
            <person name="Hellsten U."/>
            <person name="Hyten D.L."/>
            <person name="Jia G."/>
            <person name="Kelly J.D."/>
            <person name="Kudrna D."/>
            <person name="Lee R."/>
            <person name="Richard M.M."/>
            <person name="Miklas P.N."/>
            <person name="Osorno J.M."/>
            <person name="Rodrigues J."/>
            <person name="Thareau V."/>
            <person name="Urrea C.A."/>
            <person name="Wang M."/>
            <person name="Yu Y."/>
            <person name="Zhang M."/>
            <person name="Wing R.A."/>
            <person name="Cregan P.B."/>
            <person name="Rokhsar D.S."/>
            <person name="Jackson S.A."/>
        </authorList>
    </citation>
    <scope>NUCLEOTIDE SEQUENCE [LARGE SCALE GENOMIC DNA]</scope>
    <source>
        <strain evidence="2">cv. G19833</strain>
    </source>
</reference>
<dbReference type="OMA" id="GKENEWL"/>
<dbReference type="Proteomes" id="UP000000226">
    <property type="component" value="Chromosome 3"/>
</dbReference>
<proteinExistence type="predicted"/>
<dbReference type="OrthoDB" id="1430821at2759"/>
<dbReference type="AlphaFoldDB" id="V7C9H7"/>
<dbReference type="Gramene" id="ESW26008">
    <property type="protein sequence ID" value="ESW26008"/>
    <property type="gene ID" value="PHAVU_003G083800g"/>
</dbReference>
<evidence type="ECO:0000313" key="1">
    <source>
        <dbReference type="EMBL" id="ESW26008.1"/>
    </source>
</evidence>
<protein>
    <submittedName>
        <fullName evidence="1">Uncharacterized protein</fullName>
    </submittedName>
</protein>
<keyword evidence="2" id="KW-1185">Reference proteome</keyword>
<name>V7C9H7_PHAVU</name>
<gene>
    <name evidence="1" type="ORF">PHAVU_003G083800g</name>
</gene>
<sequence length="57" mass="6584">MDHEDPQTHLSTFYELAGTMGFQSGDLENVYMHLFPFSLAGKENEWLKSHPNQSLTR</sequence>
<accession>V7C9H7</accession>
<dbReference type="SMR" id="V7C9H7"/>